<dbReference type="AlphaFoldDB" id="A0A1G9TSU7"/>
<name>A0A1G9TSU7_9EURY</name>
<reference evidence="4" key="1">
    <citation type="submission" date="2016-10" db="EMBL/GenBank/DDBJ databases">
        <authorList>
            <person name="Varghese N."/>
            <person name="Submissions S."/>
        </authorList>
    </citation>
    <scope>NUCLEOTIDE SEQUENCE [LARGE SCALE GENOMIC DNA]</scope>
    <source>
        <strain evidence="4">CGMCC 1.10119</strain>
    </source>
</reference>
<feature type="transmembrane region" description="Helical" evidence="2">
    <location>
        <begin position="41"/>
        <end position="61"/>
    </location>
</feature>
<feature type="coiled-coil region" evidence="1">
    <location>
        <begin position="71"/>
        <end position="98"/>
    </location>
</feature>
<feature type="transmembrane region" description="Helical" evidence="2">
    <location>
        <begin position="12"/>
        <end position="35"/>
    </location>
</feature>
<gene>
    <name evidence="3" type="ORF">SAMN04487949_1893</name>
</gene>
<proteinExistence type="predicted"/>
<dbReference type="Proteomes" id="UP000199451">
    <property type="component" value="Unassembled WGS sequence"/>
</dbReference>
<evidence type="ECO:0000313" key="4">
    <source>
        <dbReference type="Proteomes" id="UP000199451"/>
    </source>
</evidence>
<evidence type="ECO:0000313" key="3">
    <source>
        <dbReference type="EMBL" id="SDM50661.1"/>
    </source>
</evidence>
<keyword evidence="1" id="KW-0175">Coiled coil</keyword>
<keyword evidence="2" id="KW-0472">Membrane</keyword>
<keyword evidence="2" id="KW-1133">Transmembrane helix</keyword>
<dbReference type="STRING" id="660521.SAMN04487949_1893"/>
<sequence length="314" mass="35105">MKIQDIIDKFVYASFALALSTVCFYILSILILMLAPEGDEIQLFGIIIDATLTLGLLYLYWSSGQTQQEQADALSDQAAALSAQAESLSDQASFQEKQTSLLDSQSEIQRDQKEILSLNQKPNLVVDKLRPYSEPSSQFKLKISNIGTGPASNIRVKITPHTKSDDMILKPHTEDVTLDESELDWYQADDNYLHPKQSNIFIISPSVLVKKEYGHGNDRFSPWAFELISQKLHEVSGIGVYSFSIGLEYQGVDGSNYSTEVVQFIVPIKGRTSLETAIKMGATKAQIENSPNPPDIQVRHVQMDPDTAVREEEW</sequence>
<organism evidence="3 4">
    <name type="scientific">Halogranum gelatinilyticum</name>
    <dbReference type="NCBI Taxonomy" id="660521"/>
    <lineage>
        <taxon>Archaea</taxon>
        <taxon>Methanobacteriati</taxon>
        <taxon>Methanobacteriota</taxon>
        <taxon>Stenosarchaea group</taxon>
        <taxon>Halobacteria</taxon>
        <taxon>Halobacteriales</taxon>
        <taxon>Haloferacaceae</taxon>
    </lineage>
</organism>
<keyword evidence="4" id="KW-1185">Reference proteome</keyword>
<evidence type="ECO:0000256" key="1">
    <source>
        <dbReference type="SAM" id="Coils"/>
    </source>
</evidence>
<accession>A0A1G9TSU7</accession>
<keyword evidence="2" id="KW-0812">Transmembrane</keyword>
<protein>
    <submittedName>
        <fullName evidence="3">Uncharacterized protein</fullName>
    </submittedName>
</protein>
<dbReference type="RefSeq" id="WP_139173311.1">
    <property type="nucleotide sequence ID" value="NZ_FNHL01000002.1"/>
</dbReference>
<dbReference type="EMBL" id="FNHL01000002">
    <property type="protein sequence ID" value="SDM50661.1"/>
    <property type="molecule type" value="Genomic_DNA"/>
</dbReference>
<evidence type="ECO:0000256" key="2">
    <source>
        <dbReference type="SAM" id="Phobius"/>
    </source>
</evidence>